<reference evidence="4" key="1">
    <citation type="submission" date="2021-01" db="UniProtKB">
        <authorList>
            <consortium name="EnsemblMetazoa"/>
        </authorList>
    </citation>
    <scope>IDENTIFICATION</scope>
</reference>
<accession>A0A7M5WID9</accession>
<feature type="domain" description="ShKT" evidence="3">
    <location>
        <begin position="176"/>
        <end position="213"/>
    </location>
</feature>
<evidence type="ECO:0008006" key="6">
    <source>
        <dbReference type="Google" id="ProtNLM"/>
    </source>
</evidence>
<proteinExistence type="predicted"/>
<keyword evidence="5" id="KW-1185">Reference proteome</keyword>
<evidence type="ECO:0000313" key="5">
    <source>
        <dbReference type="Proteomes" id="UP000594262"/>
    </source>
</evidence>
<dbReference type="PROSITE" id="PS51670">
    <property type="entry name" value="SHKT"/>
    <property type="match status" value="3"/>
</dbReference>
<dbReference type="Pfam" id="PF00629">
    <property type="entry name" value="MAM"/>
    <property type="match status" value="1"/>
</dbReference>
<dbReference type="Gene3D" id="2.60.120.200">
    <property type="match status" value="1"/>
</dbReference>
<dbReference type="PANTHER" id="PTHR21724:SF109">
    <property type="entry name" value="SHKT DOMAIN-CONTAINING PROTEIN"/>
    <property type="match status" value="1"/>
</dbReference>
<name>A0A7M5WID9_9CNID</name>
<evidence type="ECO:0000256" key="1">
    <source>
        <dbReference type="PROSITE-ProRule" id="PRU01005"/>
    </source>
</evidence>
<dbReference type="EnsemblMetazoa" id="CLYHEMT001494.1">
    <property type="protein sequence ID" value="CLYHEMP001494.1"/>
    <property type="gene ID" value="CLYHEMG001494"/>
</dbReference>
<dbReference type="InterPro" id="IPR013320">
    <property type="entry name" value="ConA-like_dom_sf"/>
</dbReference>
<evidence type="ECO:0000259" key="3">
    <source>
        <dbReference type="PROSITE" id="PS51670"/>
    </source>
</evidence>
<dbReference type="PANTHER" id="PTHR21724">
    <property type="entry name" value="SHKT DOMAIN-CONTAINING PROTEIN"/>
    <property type="match status" value="1"/>
</dbReference>
<dbReference type="InterPro" id="IPR000998">
    <property type="entry name" value="MAM_dom"/>
</dbReference>
<evidence type="ECO:0000313" key="4">
    <source>
        <dbReference type="EnsemblMetazoa" id="CLYHEMP001494.1"/>
    </source>
</evidence>
<dbReference type="InterPro" id="IPR003582">
    <property type="entry name" value="ShKT_dom"/>
</dbReference>
<dbReference type="Gene3D" id="1.10.10.1940">
    <property type="match status" value="3"/>
</dbReference>
<dbReference type="GO" id="GO:0016020">
    <property type="term" value="C:membrane"/>
    <property type="evidence" value="ECO:0007669"/>
    <property type="project" value="InterPro"/>
</dbReference>
<feature type="domain" description="ShKT" evidence="3">
    <location>
        <begin position="78"/>
        <end position="116"/>
    </location>
</feature>
<dbReference type="Pfam" id="PF01549">
    <property type="entry name" value="ShK"/>
    <property type="match status" value="3"/>
</dbReference>
<dbReference type="AlphaFoldDB" id="A0A7M5WID9"/>
<comment type="caution">
    <text evidence="1">Lacks conserved residue(s) required for the propagation of feature annotation.</text>
</comment>
<dbReference type="SMART" id="SM00254">
    <property type="entry name" value="ShKT"/>
    <property type="match status" value="3"/>
</dbReference>
<dbReference type="SUPFAM" id="SSF49899">
    <property type="entry name" value="Concanavalin A-like lectins/glucanases"/>
    <property type="match status" value="1"/>
</dbReference>
<dbReference type="Proteomes" id="UP000594262">
    <property type="component" value="Unplaced"/>
</dbReference>
<organism evidence="4 5">
    <name type="scientific">Clytia hemisphaerica</name>
    <dbReference type="NCBI Taxonomy" id="252671"/>
    <lineage>
        <taxon>Eukaryota</taxon>
        <taxon>Metazoa</taxon>
        <taxon>Cnidaria</taxon>
        <taxon>Hydrozoa</taxon>
        <taxon>Hydroidolina</taxon>
        <taxon>Leptothecata</taxon>
        <taxon>Obeliida</taxon>
        <taxon>Clytiidae</taxon>
        <taxon>Clytia</taxon>
    </lineage>
</organism>
<protein>
    <recommendedName>
        <fullName evidence="6">ShKT domain-containing protein</fullName>
    </recommendedName>
</protein>
<evidence type="ECO:0000259" key="2">
    <source>
        <dbReference type="PROSITE" id="PS50060"/>
    </source>
</evidence>
<dbReference type="OrthoDB" id="6038606at2759"/>
<dbReference type="PROSITE" id="PS50060">
    <property type="entry name" value="MAM_2"/>
    <property type="match status" value="1"/>
</dbReference>
<feature type="domain" description="MAM" evidence="2">
    <location>
        <begin position="237"/>
        <end position="394"/>
    </location>
</feature>
<feature type="domain" description="ShKT" evidence="3">
    <location>
        <begin position="136"/>
        <end position="171"/>
    </location>
</feature>
<sequence>MVRVKRSQARRFWRMHFQHLILSKMSFTMSSSISIRCSKLKARNNLSSSMWTRMWLGLLTILLLPCLHLVEGQEWGNCYDEGGETACYYWQMNGMCHQAGYRSYMYQICRRTCNLCPSILITPYPRPTKKIAYKPCHDIRIKCPSWKEYCQPGNEYFSFMKKHCRRSCLFCADPNCKDLNVRCPRYKASGYCHHDHRYHNYMRKNCAKACQFCVREDKDIVQNGGRKPTLKKIRRYFECDFEKDECDWWNQPFGDTGDWAVGINKNGPQQGYNGSSKYLYVNVPYRGYRAKLWLPWQLVLPEGGLKSYGEMCFHFVYQITHGRLTVHEKAQPSMAAKHPNPRTLMETLDYKHKWTKAKLTVKVEPQSSLTIIGQQGVSTSFVALDNFYFTEGRC</sequence>